<dbReference type="SUPFAM" id="SSF82199">
    <property type="entry name" value="SET domain"/>
    <property type="match status" value="1"/>
</dbReference>
<reference evidence="2 3" key="1">
    <citation type="submission" date="2017-01" db="EMBL/GenBank/DDBJ databases">
        <title>Draft genome sequence of Diplodia seriata F98.1, a fungal species involved in grapevine trunk diseases.</title>
        <authorList>
            <person name="Robert-Siegwald G."/>
            <person name="Vallet J."/>
            <person name="Abou-Mansour E."/>
            <person name="Xu J."/>
            <person name="Rey P."/>
            <person name="Bertsch C."/>
            <person name="Rego C."/>
            <person name="Larignon P."/>
            <person name="Fontaine F."/>
            <person name="Lebrun M.-H."/>
        </authorList>
    </citation>
    <scope>NUCLEOTIDE SEQUENCE [LARGE SCALE GENOMIC DNA]</scope>
    <source>
        <strain evidence="2 3">F98.1</strain>
    </source>
</reference>
<dbReference type="EMBL" id="MSZU01000114">
    <property type="protein sequence ID" value="OMP82573.1"/>
    <property type="molecule type" value="Genomic_DNA"/>
</dbReference>
<dbReference type="PANTHER" id="PTHR47250:SF3">
    <property type="entry name" value="HISTONE-LYSINE N-METHYLTRANSFERASE SET-6"/>
    <property type="match status" value="1"/>
</dbReference>
<dbReference type="Proteomes" id="UP000190776">
    <property type="component" value="Unassembled WGS sequence"/>
</dbReference>
<dbReference type="InterPro" id="IPR046341">
    <property type="entry name" value="SET_dom_sf"/>
</dbReference>
<evidence type="ECO:0000313" key="2">
    <source>
        <dbReference type="EMBL" id="OMP82573.1"/>
    </source>
</evidence>
<comment type="caution">
    <text evidence="2">The sequence shown here is derived from an EMBL/GenBank/DDBJ whole genome shotgun (WGS) entry which is preliminary data.</text>
</comment>
<accession>A0A1S8B570</accession>
<name>A0A1S8B570_9PEZI</name>
<dbReference type="InterPro" id="IPR053105">
    <property type="entry name" value="Class_V-like_SAM-MTase"/>
</dbReference>
<proteinExistence type="predicted"/>
<sequence>MESHRLSIAMVADCLQPNWRSVLEWAQDDSILAATPCPPSTGYLYSWFIDTAGTPRPIDLPEDFRHVRESRVDRDVWPDPTYDPRRVYLDASYNCELCGREQLDDPNEGSCQCLVDIINATPVAVQVFETAHMGMGIRALQAFRSNKILGEFVGIVGMADDDIDVLRSSTHGGKYQICQRREGNWTRYINHACDSNAAVTKYLWRGIERMVVMVREDAQVAFGEEITVHYGNSYWAGKQCLCSSCLR</sequence>
<feature type="domain" description="SET" evidence="1">
    <location>
        <begin position="123"/>
        <end position="231"/>
    </location>
</feature>
<evidence type="ECO:0000313" key="3">
    <source>
        <dbReference type="Proteomes" id="UP000190776"/>
    </source>
</evidence>
<evidence type="ECO:0000259" key="1">
    <source>
        <dbReference type="PROSITE" id="PS50280"/>
    </source>
</evidence>
<gene>
    <name evidence="2" type="ORF">BK809_0006883</name>
</gene>
<dbReference type="SMART" id="SM00317">
    <property type="entry name" value="SET"/>
    <property type="match status" value="1"/>
</dbReference>
<dbReference type="OrthoDB" id="308383at2759"/>
<dbReference type="Gene3D" id="2.170.270.10">
    <property type="entry name" value="SET domain"/>
    <property type="match status" value="1"/>
</dbReference>
<dbReference type="AlphaFoldDB" id="A0A1S8B570"/>
<dbReference type="InterPro" id="IPR001214">
    <property type="entry name" value="SET_dom"/>
</dbReference>
<dbReference type="PANTHER" id="PTHR47250">
    <property type="entry name" value="HISTONE-LYSINE N-METHYLTRANSFERASE SET-6"/>
    <property type="match status" value="1"/>
</dbReference>
<dbReference type="STRING" id="420778.A0A1S8B570"/>
<dbReference type="PROSITE" id="PS50280">
    <property type="entry name" value="SET"/>
    <property type="match status" value="1"/>
</dbReference>
<organism evidence="2 3">
    <name type="scientific">Diplodia seriata</name>
    <dbReference type="NCBI Taxonomy" id="420778"/>
    <lineage>
        <taxon>Eukaryota</taxon>
        <taxon>Fungi</taxon>
        <taxon>Dikarya</taxon>
        <taxon>Ascomycota</taxon>
        <taxon>Pezizomycotina</taxon>
        <taxon>Dothideomycetes</taxon>
        <taxon>Dothideomycetes incertae sedis</taxon>
        <taxon>Botryosphaeriales</taxon>
        <taxon>Botryosphaeriaceae</taxon>
        <taxon>Diplodia</taxon>
    </lineage>
</organism>
<protein>
    <submittedName>
        <fullName evidence="2">SET domain-containing protein</fullName>
    </submittedName>
</protein>
<dbReference type="Pfam" id="PF00856">
    <property type="entry name" value="SET"/>
    <property type="match status" value="1"/>
</dbReference>